<evidence type="ECO:0000313" key="3">
    <source>
        <dbReference type="EMBL" id="GMI80913.1"/>
    </source>
</evidence>
<evidence type="ECO:0000259" key="2">
    <source>
        <dbReference type="Pfam" id="PF14309"/>
    </source>
</evidence>
<dbReference type="OrthoDB" id="1918879at2759"/>
<accession>A0A9W7LYB9</accession>
<dbReference type="InterPro" id="IPR025486">
    <property type="entry name" value="DUF4378"/>
</dbReference>
<feature type="compositionally biased region" description="Low complexity" evidence="1">
    <location>
        <begin position="251"/>
        <end position="263"/>
    </location>
</feature>
<name>A0A9W7LYB9_HIBTR</name>
<dbReference type="EMBL" id="BSYR01000018">
    <property type="protein sequence ID" value="GMI80913.1"/>
    <property type="molecule type" value="Genomic_DNA"/>
</dbReference>
<feature type="domain" description="DUF4378" evidence="2">
    <location>
        <begin position="428"/>
        <end position="503"/>
    </location>
</feature>
<dbReference type="Proteomes" id="UP001165190">
    <property type="component" value="Unassembled WGS sequence"/>
</dbReference>
<evidence type="ECO:0000256" key="1">
    <source>
        <dbReference type="SAM" id="MobiDB-lite"/>
    </source>
</evidence>
<reference evidence="3" key="1">
    <citation type="submission" date="2023-05" db="EMBL/GenBank/DDBJ databases">
        <title>Genome and transcriptome analyses reveal genes involved in the formation of fine ridges on petal epidermal cells in Hibiscus trionum.</title>
        <authorList>
            <person name="Koshimizu S."/>
            <person name="Masuda S."/>
            <person name="Ishii T."/>
            <person name="Shirasu K."/>
            <person name="Hoshino A."/>
            <person name="Arita M."/>
        </authorList>
    </citation>
    <scope>NUCLEOTIDE SEQUENCE</scope>
    <source>
        <strain evidence="3">Hamamatsu line</strain>
    </source>
</reference>
<keyword evidence="4" id="KW-1185">Reference proteome</keyword>
<protein>
    <submittedName>
        <fullName evidence="3">TON1 Recruiting Motif 28</fullName>
    </submittedName>
</protein>
<dbReference type="PANTHER" id="PTHR33623">
    <property type="entry name" value="OS04G0572500 PROTEIN"/>
    <property type="match status" value="1"/>
</dbReference>
<dbReference type="Pfam" id="PF14309">
    <property type="entry name" value="DUF4378"/>
    <property type="match status" value="1"/>
</dbReference>
<feature type="compositionally biased region" description="Basic and acidic residues" evidence="1">
    <location>
        <begin position="265"/>
        <end position="283"/>
    </location>
</feature>
<comment type="caution">
    <text evidence="3">The sequence shown here is derived from an EMBL/GenBank/DDBJ whole genome shotgun (WGS) entry which is preliminary data.</text>
</comment>
<feature type="region of interest" description="Disordered" evidence="1">
    <location>
        <begin position="248"/>
        <end position="323"/>
    </location>
</feature>
<organism evidence="3 4">
    <name type="scientific">Hibiscus trionum</name>
    <name type="common">Flower of an hour</name>
    <dbReference type="NCBI Taxonomy" id="183268"/>
    <lineage>
        <taxon>Eukaryota</taxon>
        <taxon>Viridiplantae</taxon>
        <taxon>Streptophyta</taxon>
        <taxon>Embryophyta</taxon>
        <taxon>Tracheophyta</taxon>
        <taxon>Spermatophyta</taxon>
        <taxon>Magnoliopsida</taxon>
        <taxon>eudicotyledons</taxon>
        <taxon>Gunneridae</taxon>
        <taxon>Pentapetalae</taxon>
        <taxon>rosids</taxon>
        <taxon>malvids</taxon>
        <taxon>Malvales</taxon>
        <taxon>Malvaceae</taxon>
        <taxon>Malvoideae</taxon>
        <taxon>Hibiscus</taxon>
    </lineage>
</organism>
<dbReference type="AlphaFoldDB" id="A0A9W7LYB9"/>
<dbReference type="PANTHER" id="PTHR33623:SF5">
    <property type="entry name" value="HISTONE-LYSINE N-METHYLTRANSFERASE SETD1B-LIKE PROTEIN"/>
    <property type="match status" value="1"/>
</dbReference>
<sequence length="514" mass="58707">MMAQKPLHELLQEDQEPFVLKNFIADRRCQLKKSSPKTHLQIKKRKPIAQSSNFPSNFCKNACFLSFRDKTTDPGRKSPLFEFPSPVKSPCKSPNAIFLQIPSRTAALLLEAAPRVQKQSSSKSTNNGSSFGLFGSILKRLTLRSKNRKREIANDGAQVSTVGKNNQRQRKTLLAMADQSGRPSSAVWSEKSMDVDLDTSCSCSHGSEDFEEIFISKDVVRSSSAFASFDKQFCESPFHFVLQKSPSFSHRTPLFSSPTTSPSRRQKEDKVNYETESFEKLQVEEEEEEEKEQCSPVSVLDPPFEDDDRHADEDNDNNADENEGFDLECSFANVQRAKQQLLHKLRRFEKLAKLDPIELEKRMLEHDDDDDDDKYGICELDKEDELENALVSSDSEMNIDVIIQEVLKSSFCTGARLPDSTKRLVSDLIAEEEEETGIDRETVAKRVRERLESWKDVESSTIDMMVEQDFRRSELDGWKRYQDQIREIASQLEYAIFGLLMEELSEELVCLTGI</sequence>
<gene>
    <name evidence="3" type="ORF">HRI_001760600</name>
</gene>
<evidence type="ECO:0000313" key="4">
    <source>
        <dbReference type="Proteomes" id="UP001165190"/>
    </source>
</evidence>
<proteinExistence type="predicted"/>
<feature type="compositionally biased region" description="Acidic residues" evidence="1">
    <location>
        <begin position="313"/>
        <end position="323"/>
    </location>
</feature>